<dbReference type="Gene3D" id="2.60.120.260">
    <property type="entry name" value="Galactose-binding domain-like"/>
    <property type="match status" value="1"/>
</dbReference>
<evidence type="ECO:0000256" key="1">
    <source>
        <dbReference type="SAM" id="SignalP"/>
    </source>
</evidence>
<feature type="chain" id="PRO_5026695853" description="CBM-cenC domain-containing protein" evidence="1">
    <location>
        <begin position="27"/>
        <end position="854"/>
    </location>
</feature>
<gene>
    <name evidence="2" type="ORF">AVDCRST_MAG63-3258</name>
</gene>
<evidence type="ECO:0000313" key="2">
    <source>
        <dbReference type="EMBL" id="CAA9276331.1"/>
    </source>
</evidence>
<accession>A0A6J4JC56</accession>
<reference evidence="2" key="1">
    <citation type="submission" date="2020-02" db="EMBL/GenBank/DDBJ databases">
        <authorList>
            <person name="Meier V. D."/>
        </authorList>
    </citation>
    <scope>NUCLEOTIDE SEQUENCE</scope>
    <source>
        <strain evidence="2">AVDCRST_MAG63</strain>
    </source>
</reference>
<protein>
    <recommendedName>
        <fullName evidence="3">CBM-cenC domain-containing protein</fullName>
    </recommendedName>
</protein>
<proteinExistence type="predicted"/>
<keyword evidence="1" id="KW-0732">Signal</keyword>
<dbReference type="AlphaFoldDB" id="A0A6J4JC56"/>
<name>A0A6J4JC56_9BACT</name>
<dbReference type="EMBL" id="CADCTO010000429">
    <property type="protein sequence ID" value="CAA9276331.1"/>
    <property type="molecule type" value="Genomic_DNA"/>
</dbReference>
<sequence length="854" mass="93940">MRLSFHLLCFVPLCAGAFLSGSAAQAQPSPAHVWNPGFEQVQDQRARGWQPFEQGYEVDTSVRRGGARSVRCVNRTAAERRGAAWTLTLNQKAPAPLLVAGWSRAEGVSGSANGDYSLYIDLTYTDGTDLWGQVAPFATGTHDWQRRQVLITPAKPIRSATVYALFRNHTGTAWFDDVSATVLTGNAVFDSQPVAAPRLPAGQTSGWFARDVAAGSPILPFGSGTPRAAGSEDRAERLGLRLEKAASGPEQEARVVADTTGKPRAITVYYVERFDAPNRVWWNDIRQKFAAGTVGERANLTRIGNVGANGLVSLYPFGCVTGGNKGRMVGVPPLLGPRIVRIGYHAGAKLLYVAFDVALTGDNRANRDARGNGRAKVAVVRAGVDPAWGFRAAAANYYRRFPAAFERRAKAEGIWIPFTDPSSVTNVQDFGIAYHEGDNSVAGDDKRGILSFRYTEPMTWWMPMPKGTPRSYEAALAMVRQHATGTDETNRRWAQAVLHSGSHDEHGKFNVEFQNAPWADGAVWALNPNPRLPHPPGEWTKASLNYTKTDADRRYAPGTNGVLDGEYLDSIEGWADVLDYRPETLRFAQAPPSFATDTGRPVVPTWFSVYEATAFLQADLRRRGKLLMANSTPWRFHAFLPLLDVAGTETNWLSVDGKWQPDPDALFSLRRTLCYHKPYLLLQNTDFDRFGPQHVRKYFQRSMFYGVYPSMFSVDAANRPYWQEPRWYDRDRALFKQYIPAIRRLSAAGWEPVTHARSNNPRVYVERFGQEYLTVLNDSGAPARAVIALDTAGAAWGGRAATAALRVVDLVTGELVARVSPGTSGIRLTVALGPEEGRAFRLTRAAATGAAAAR</sequence>
<feature type="signal peptide" evidence="1">
    <location>
        <begin position="1"/>
        <end position="26"/>
    </location>
</feature>
<organism evidence="2">
    <name type="scientific">uncultured Armatimonadetes bacterium</name>
    <dbReference type="NCBI Taxonomy" id="157466"/>
    <lineage>
        <taxon>Bacteria</taxon>
        <taxon>Bacillati</taxon>
        <taxon>Armatimonadota</taxon>
        <taxon>environmental samples</taxon>
    </lineage>
</organism>
<evidence type="ECO:0008006" key="3">
    <source>
        <dbReference type="Google" id="ProtNLM"/>
    </source>
</evidence>